<feature type="region of interest" description="Disordered" evidence="1">
    <location>
        <begin position="1"/>
        <end position="62"/>
    </location>
</feature>
<organism evidence="2 3">
    <name type="scientific">Hondaea fermentalgiana</name>
    <dbReference type="NCBI Taxonomy" id="2315210"/>
    <lineage>
        <taxon>Eukaryota</taxon>
        <taxon>Sar</taxon>
        <taxon>Stramenopiles</taxon>
        <taxon>Bigyra</taxon>
        <taxon>Labyrinthulomycetes</taxon>
        <taxon>Thraustochytrida</taxon>
        <taxon>Thraustochytriidae</taxon>
        <taxon>Hondaea</taxon>
    </lineage>
</organism>
<evidence type="ECO:0000256" key="1">
    <source>
        <dbReference type="SAM" id="MobiDB-lite"/>
    </source>
</evidence>
<keyword evidence="3" id="KW-1185">Reference proteome</keyword>
<dbReference type="Proteomes" id="UP000241890">
    <property type="component" value="Unassembled WGS sequence"/>
</dbReference>
<feature type="compositionally biased region" description="Basic residues" evidence="1">
    <location>
        <begin position="9"/>
        <end position="21"/>
    </location>
</feature>
<evidence type="ECO:0000313" key="3">
    <source>
        <dbReference type="Proteomes" id="UP000241890"/>
    </source>
</evidence>
<protein>
    <submittedName>
        <fullName evidence="2">Uncharacterized protein</fullName>
    </submittedName>
</protein>
<name>A0A2R5GV99_9STRA</name>
<evidence type="ECO:0000313" key="2">
    <source>
        <dbReference type="EMBL" id="GBG31844.1"/>
    </source>
</evidence>
<dbReference type="InParanoid" id="A0A2R5GV99"/>
<feature type="compositionally biased region" description="Acidic residues" evidence="1">
    <location>
        <begin position="25"/>
        <end position="51"/>
    </location>
</feature>
<proteinExistence type="predicted"/>
<reference evidence="2 3" key="1">
    <citation type="submission" date="2017-12" db="EMBL/GenBank/DDBJ databases">
        <title>Sequencing, de novo assembly and annotation of complete genome of a new Thraustochytrid species, strain FCC1311.</title>
        <authorList>
            <person name="Sedici K."/>
            <person name="Godart F."/>
            <person name="Aiese Cigliano R."/>
            <person name="Sanseverino W."/>
            <person name="Barakat M."/>
            <person name="Ortet P."/>
            <person name="Marechal E."/>
            <person name="Cagnac O."/>
            <person name="Amato A."/>
        </authorList>
    </citation>
    <scope>NUCLEOTIDE SEQUENCE [LARGE SCALE GENOMIC DNA]</scope>
</reference>
<comment type="caution">
    <text evidence="2">The sequence shown here is derived from an EMBL/GenBank/DDBJ whole genome shotgun (WGS) entry which is preliminary data.</text>
</comment>
<accession>A0A2R5GV99</accession>
<dbReference type="AlphaFoldDB" id="A0A2R5GV99"/>
<gene>
    <name evidence="2" type="ORF">FCC1311_080692</name>
</gene>
<dbReference type="EMBL" id="BEYU01000109">
    <property type="protein sequence ID" value="GBG31844.1"/>
    <property type="molecule type" value="Genomic_DNA"/>
</dbReference>
<sequence length="524" mass="57486">MSCLPLRAGRARRPSSRRRAKAEHDDDYEDEDDEDDYDAERDEDDETEPDTDTTGGSGARFRGLNGARRAGAGENGFALYLAYGPGQGLSEWVTRFDEEILSRYFGLCSLCGFASNPDGTSSPGARSSLARLVRASRSVPRAGDRRAVTALAVSTRTDDTDALLTNGETKIANDNTIVTMSDCCMYVAFANEQFAYELLGASGPDSAQGGADYDESQDAEGAETRAAFEAAPRDTRIIIELDHGLDPIRQYAPEMLEQMPLVLSMQSRDLKSVALSETLAVKLVLLAHDMGLPSELRARAFEDTVRAIQGVWQPAGLDKASLLRGLQVHADIINECGALDLFHRAGLYMIEENPGWLNELLDATMYPDTSTTSRALDINVLYTIHLYVCWDPLSKAMYERVSGLFSSNKERELNVSKRAVRVLEADDYRCARRMVALALRHKNNADAQIYVASSLERLARRAATKQLAAFAMPYALQTVEDMTGTPAGAKLITLMQILVSKKAATSADKARFRRHQASINLDAA</sequence>